<dbReference type="PROSITE" id="PS51278">
    <property type="entry name" value="GATASE_TYPE_2"/>
    <property type="match status" value="1"/>
</dbReference>
<gene>
    <name evidence="5" type="ORF">UFOVP1666_148</name>
    <name evidence="2" type="ORF">UFOVP867_103</name>
    <name evidence="3" type="ORF">UFOVP913_95</name>
    <name evidence="4" type="ORF">UFOVP993_148</name>
</gene>
<organism evidence="2">
    <name type="scientific">uncultured Caudovirales phage</name>
    <dbReference type="NCBI Taxonomy" id="2100421"/>
    <lineage>
        <taxon>Viruses</taxon>
        <taxon>Duplodnaviria</taxon>
        <taxon>Heunggongvirae</taxon>
        <taxon>Uroviricota</taxon>
        <taxon>Caudoviricetes</taxon>
        <taxon>Peduoviridae</taxon>
        <taxon>Maltschvirus</taxon>
        <taxon>Maltschvirus maltsch</taxon>
    </lineage>
</organism>
<evidence type="ECO:0000313" key="2">
    <source>
        <dbReference type="EMBL" id="CAB4168067.1"/>
    </source>
</evidence>
<feature type="domain" description="Glutamine amidotransferase type-2" evidence="1">
    <location>
        <begin position="2"/>
        <end position="225"/>
    </location>
</feature>
<accession>A0A6J5PA58</accession>
<evidence type="ECO:0000313" key="3">
    <source>
        <dbReference type="EMBL" id="CAB4170729.1"/>
    </source>
</evidence>
<reference evidence="2" key="1">
    <citation type="submission" date="2020-04" db="EMBL/GenBank/DDBJ databases">
        <authorList>
            <person name="Chiriac C."/>
            <person name="Salcher M."/>
            <person name="Ghai R."/>
            <person name="Kavagutti S V."/>
        </authorList>
    </citation>
    <scope>NUCLEOTIDE SEQUENCE</scope>
</reference>
<dbReference type="EMBL" id="LR797534">
    <property type="protein sequence ID" value="CAB4223164.1"/>
    <property type="molecule type" value="Genomic_DNA"/>
</dbReference>
<dbReference type="InterPro" id="IPR017932">
    <property type="entry name" value="GATase_2_dom"/>
</dbReference>
<name>A0A6J5PA58_9CAUD</name>
<protein>
    <submittedName>
        <fullName evidence="2">Gn_AT_II domain containing protein</fullName>
    </submittedName>
</protein>
<evidence type="ECO:0000313" key="4">
    <source>
        <dbReference type="EMBL" id="CAB4177054.1"/>
    </source>
</evidence>
<dbReference type="EMBL" id="LR796944">
    <property type="protein sequence ID" value="CAB4177054.1"/>
    <property type="molecule type" value="Genomic_DNA"/>
</dbReference>
<dbReference type="EMBL" id="LR796858">
    <property type="protein sequence ID" value="CAB4170729.1"/>
    <property type="molecule type" value="Genomic_DNA"/>
</dbReference>
<dbReference type="InterPro" id="IPR029055">
    <property type="entry name" value="Ntn_hydrolases_N"/>
</dbReference>
<dbReference type="SUPFAM" id="SSF56235">
    <property type="entry name" value="N-terminal nucleophile aminohydrolases (Ntn hydrolases)"/>
    <property type="match status" value="1"/>
</dbReference>
<proteinExistence type="predicted"/>
<dbReference type="Gene3D" id="3.60.20.10">
    <property type="entry name" value="Glutamine Phosphoribosylpyrophosphate, subunit 1, domain 1"/>
    <property type="match status" value="1"/>
</dbReference>
<sequence>MCAIIGAILKDPRKEDFEMLRRVFIESRIRGMHATGISFLPKWSDKVVTIKEAVPADKFIETHMHIDNMKEMLNADNNLYLIGHCRYSTSDLSYNQPIANDKVSIVHNGVITQENPSNWKELYGYDTETLNDSELILKTLEAEHELSALQPLEKWPESSIAVAELRNNKTIRCYRNGKRPLYLTLNQRYGIITSTVDIARRSNIVTEDSNLLEINMNQYVVLNSDLRMHIKQIDSDLPDLQRVKYNAI</sequence>
<dbReference type="CDD" id="cd00352">
    <property type="entry name" value="Gn_AT_II"/>
    <property type="match status" value="1"/>
</dbReference>
<evidence type="ECO:0000313" key="5">
    <source>
        <dbReference type="EMBL" id="CAB4223164.1"/>
    </source>
</evidence>
<dbReference type="EMBL" id="LR796815">
    <property type="protein sequence ID" value="CAB4168067.1"/>
    <property type="molecule type" value="Genomic_DNA"/>
</dbReference>
<dbReference type="Pfam" id="PF13522">
    <property type="entry name" value="GATase_6"/>
    <property type="match status" value="1"/>
</dbReference>
<evidence type="ECO:0000259" key="1">
    <source>
        <dbReference type="PROSITE" id="PS51278"/>
    </source>
</evidence>